<organism evidence="2 3">
    <name type="scientific">Candidatus Avelusimicrobium gallicola</name>
    <dbReference type="NCBI Taxonomy" id="2562704"/>
    <lineage>
        <taxon>Bacteria</taxon>
        <taxon>Pseudomonadati</taxon>
        <taxon>Elusimicrobiota</taxon>
        <taxon>Elusimicrobia</taxon>
        <taxon>Elusimicrobiales</taxon>
        <taxon>Elusimicrobiaceae</taxon>
        <taxon>Candidatus Avelusimicrobium</taxon>
    </lineage>
</organism>
<evidence type="ECO:0000256" key="1">
    <source>
        <dbReference type="SAM" id="MobiDB-lite"/>
    </source>
</evidence>
<sequence length="342" mass="39183">MSKGFVKTWRSEADIPQLWQNTTLFCVYQKLKILAARPGWTVTLSIPALAKRICLSPNTLQKSIKELAEIGLIYAGKNEEGVTRLELLFCENEPDLEGLTVGVTRATSKQLAQARRTAPKRVSKNDMPAKPSMSKNDIPTISKNDMPTLYKQEELHSKKTTNPLLSPMDFMAEFASFWNLYPNKKGKQRAIRRWKRGAYDVSKILPVLAKQKKLREWNKQDGQFVPRADAYLNQKRWEDVLPVGEEFYILDFKEPKTERETTLRNWISVVSPSLLKNDNQKINSVFEKDRCAFEEIVALAGTVSAAFEIMRHGWRKGCNGMLSIREKAAAYRDELKREGKIV</sequence>
<feature type="region of interest" description="Disordered" evidence="1">
    <location>
        <begin position="110"/>
        <end position="143"/>
    </location>
</feature>
<dbReference type="AlphaFoldDB" id="A0A928DPU6"/>
<comment type="caution">
    <text evidence="2">The sequence shown here is derived from an EMBL/GenBank/DDBJ whole genome shotgun (WGS) entry which is preliminary data.</text>
</comment>
<evidence type="ECO:0000313" key="3">
    <source>
        <dbReference type="Proteomes" id="UP000725649"/>
    </source>
</evidence>
<evidence type="ECO:0000313" key="2">
    <source>
        <dbReference type="EMBL" id="MBE6421353.1"/>
    </source>
</evidence>
<feature type="compositionally biased region" description="Polar residues" evidence="1">
    <location>
        <begin position="133"/>
        <end position="143"/>
    </location>
</feature>
<dbReference type="Proteomes" id="UP000725649">
    <property type="component" value="Unassembled WGS sequence"/>
</dbReference>
<gene>
    <name evidence="2" type="ORF">E7027_04390</name>
</gene>
<evidence type="ECO:0008006" key="4">
    <source>
        <dbReference type="Google" id="ProtNLM"/>
    </source>
</evidence>
<protein>
    <recommendedName>
        <fullName evidence="4">Helix-turn-helix domain-containing protein</fullName>
    </recommendedName>
</protein>
<name>A0A928DPU6_9BACT</name>
<dbReference type="EMBL" id="SUVG01000004">
    <property type="protein sequence ID" value="MBE6421353.1"/>
    <property type="molecule type" value="Genomic_DNA"/>
</dbReference>
<reference evidence="2" key="1">
    <citation type="submission" date="2019-04" db="EMBL/GenBank/DDBJ databases">
        <title>Evolution of Biomass-Degrading Anaerobic Consortia Revealed by Metagenomics.</title>
        <authorList>
            <person name="Peng X."/>
        </authorList>
    </citation>
    <scope>NUCLEOTIDE SEQUENCE</scope>
    <source>
        <strain evidence="2">SIG66</strain>
    </source>
</reference>
<accession>A0A928DPU6</accession>
<proteinExistence type="predicted"/>